<dbReference type="AlphaFoldDB" id="A0A482VXD4"/>
<reference evidence="4 5" key="1">
    <citation type="submission" date="2017-03" db="EMBL/GenBank/DDBJ databases">
        <title>Genome of the blue death feigning beetle - Asbolus verrucosus.</title>
        <authorList>
            <person name="Rider S.D."/>
        </authorList>
    </citation>
    <scope>NUCLEOTIDE SEQUENCE [LARGE SCALE GENOMIC DNA]</scope>
    <source>
        <strain evidence="4">Butters</strain>
        <tissue evidence="4">Head and leg muscle</tissue>
    </source>
</reference>
<evidence type="ECO:0000313" key="4">
    <source>
        <dbReference type="EMBL" id="RZC37455.1"/>
    </source>
</evidence>
<keyword evidence="3 4" id="KW-0808">Transferase</keyword>
<evidence type="ECO:0000313" key="5">
    <source>
        <dbReference type="Proteomes" id="UP000292052"/>
    </source>
</evidence>
<dbReference type="InterPro" id="IPR002213">
    <property type="entry name" value="UDP_glucos_trans"/>
</dbReference>
<dbReference type="EMBL" id="QDEB01052575">
    <property type="protein sequence ID" value="RZC37455.1"/>
    <property type="molecule type" value="Genomic_DNA"/>
</dbReference>
<dbReference type="InterPro" id="IPR050271">
    <property type="entry name" value="UDP-glycosyltransferase"/>
</dbReference>
<evidence type="ECO:0000256" key="3">
    <source>
        <dbReference type="ARBA" id="ARBA00022679"/>
    </source>
</evidence>
<dbReference type="FunFam" id="3.40.50.2000:FF:000021">
    <property type="entry name" value="UDP-glucuronosyltransferase"/>
    <property type="match status" value="1"/>
</dbReference>
<accession>A0A482VXD4</accession>
<name>A0A482VXD4_ASBVE</name>
<keyword evidence="2" id="KW-0328">Glycosyltransferase</keyword>
<dbReference type="OrthoDB" id="5835829at2759"/>
<dbReference type="SUPFAM" id="SSF53756">
    <property type="entry name" value="UDP-Glycosyltransferase/glycogen phosphorylase"/>
    <property type="match status" value="1"/>
</dbReference>
<dbReference type="STRING" id="1661398.A0A482VXD4"/>
<dbReference type="CDD" id="cd03784">
    <property type="entry name" value="GT1_Gtf-like"/>
    <property type="match status" value="1"/>
</dbReference>
<dbReference type="Gene3D" id="3.40.50.2000">
    <property type="entry name" value="Glycogen Phosphorylase B"/>
    <property type="match status" value="1"/>
</dbReference>
<dbReference type="PANTHER" id="PTHR48043:SF159">
    <property type="entry name" value="EG:EG0003.4 PROTEIN-RELATED"/>
    <property type="match status" value="1"/>
</dbReference>
<evidence type="ECO:0000256" key="2">
    <source>
        <dbReference type="ARBA" id="ARBA00022676"/>
    </source>
</evidence>
<sequence length="333" mass="38334">MEMKNFNTWETINALWSFAEITCILDYQTEGLKTIMQYPDGFKFDLIVWDFNVGHCLFPLIEKFGRPPVIAVNPFINQPNILRNIWQSFIPFMAHPHTDHMTLWQKLKSNFFSVVTEITRIIHYIPRQTELAESYFGKVNLTIQEVETNVSLMLANYNPVFNYVEALPPNIIPVGGLHIQSKPLPVDLKNVLDDSKFGVILFSLGSNVQSKELGEEKIQAIIKCFSRINQTVIWKFENNNLTNLPKNIHIRRWVPQNDILGHPNTVLFITHGGLLSSHEIIYNGVPVIGIPFFLDQFQNVENFIAKGIGEKVEFNEITENILCNTIQKVLHDK</sequence>
<dbReference type="PANTHER" id="PTHR48043">
    <property type="entry name" value="EG:EG0003.4 PROTEIN-RELATED"/>
    <property type="match status" value="1"/>
</dbReference>
<comment type="caution">
    <text evidence="4">The sequence shown here is derived from an EMBL/GenBank/DDBJ whole genome shotgun (WGS) entry which is preliminary data.</text>
</comment>
<proteinExistence type="inferred from homology"/>
<protein>
    <submittedName>
        <fullName evidence="4">UDP-glucuronosyltransferase 2B9-like</fullName>
    </submittedName>
</protein>
<keyword evidence="5" id="KW-1185">Reference proteome</keyword>
<evidence type="ECO:0000256" key="1">
    <source>
        <dbReference type="ARBA" id="ARBA00009995"/>
    </source>
</evidence>
<dbReference type="GO" id="GO:0008194">
    <property type="term" value="F:UDP-glycosyltransferase activity"/>
    <property type="evidence" value="ECO:0007669"/>
    <property type="project" value="InterPro"/>
</dbReference>
<dbReference type="Proteomes" id="UP000292052">
    <property type="component" value="Unassembled WGS sequence"/>
</dbReference>
<feature type="non-terminal residue" evidence="4">
    <location>
        <position position="333"/>
    </location>
</feature>
<comment type="similarity">
    <text evidence="1">Belongs to the UDP-glycosyltransferase family.</text>
</comment>
<organism evidence="4 5">
    <name type="scientific">Asbolus verrucosus</name>
    <name type="common">Desert ironclad beetle</name>
    <dbReference type="NCBI Taxonomy" id="1661398"/>
    <lineage>
        <taxon>Eukaryota</taxon>
        <taxon>Metazoa</taxon>
        <taxon>Ecdysozoa</taxon>
        <taxon>Arthropoda</taxon>
        <taxon>Hexapoda</taxon>
        <taxon>Insecta</taxon>
        <taxon>Pterygota</taxon>
        <taxon>Neoptera</taxon>
        <taxon>Endopterygota</taxon>
        <taxon>Coleoptera</taxon>
        <taxon>Polyphaga</taxon>
        <taxon>Cucujiformia</taxon>
        <taxon>Tenebrionidae</taxon>
        <taxon>Pimeliinae</taxon>
        <taxon>Asbolus</taxon>
    </lineage>
</organism>
<gene>
    <name evidence="4" type="ORF">BDFB_012761</name>
</gene>
<dbReference type="Pfam" id="PF00201">
    <property type="entry name" value="UDPGT"/>
    <property type="match status" value="1"/>
</dbReference>